<dbReference type="AlphaFoldDB" id="A0A1H0BUU0"/>
<sequence length="128" mass="13656">MTKFLSLVLLSVMTGCTAQPQTGFVANWHNTCGHPIEITARDFSNSGESSTLSTVVAPGESIQVLSIVSFGTNLHNSIPRSYSLDLKANGRTLHIGKVDLLGALQKSKETPLGNAIRLWTLSDAMACP</sequence>
<keyword evidence="1" id="KW-0732">Signal</keyword>
<dbReference type="EMBL" id="FNIJ01000003">
    <property type="protein sequence ID" value="SDN49373.1"/>
    <property type="molecule type" value="Genomic_DNA"/>
</dbReference>
<dbReference type="OrthoDB" id="6883806at2"/>
<evidence type="ECO:0000256" key="1">
    <source>
        <dbReference type="SAM" id="SignalP"/>
    </source>
</evidence>
<dbReference type="STRING" id="198616.SAMN05216193_103203"/>
<proteinExistence type="predicted"/>
<accession>A0A1H0BUU0</accession>
<keyword evidence="3" id="KW-1185">Reference proteome</keyword>
<protein>
    <recommendedName>
        <fullName evidence="4">Lipoprotein</fullName>
    </recommendedName>
</protein>
<evidence type="ECO:0008006" key="4">
    <source>
        <dbReference type="Google" id="ProtNLM"/>
    </source>
</evidence>
<reference evidence="3" key="1">
    <citation type="submission" date="2016-10" db="EMBL/GenBank/DDBJ databases">
        <authorList>
            <person name="Varghese N."/>
            <person name="Submissions S."/>
        </authorList>
    </citation>
    <scope>NUCLEOTIDE SEQUENCE [LARGE SCALE GENOMIC DNA]</scope>
    <source>
        <strain evidence="3">JCM 21621</strain>
    </source>
</reference>
<dbReference type="Proteomes" id="UP000242957">
    <property type="component" value="Unassembled WGS sequence"/>
</dbReference>
<organism evidence="2 3">
    <name type="scientific">Pseudomonas jinjuensis</name>
    <dbReference type="NCBI Taxonomy" id="198616"/>
    <lineage>
        <taxon>Bacteria</taxon>
        <taxon>Pseudomonadati</taxon>
        <taxon>Pseudomonadota</taxon>
        <taxon>Gammaproteobacteria</taxon>
        <taxon>Pseudomonadales</taxon>
        <taxon>Pseudomonadaceae</taxon>
        <taxon>Pseudomonas</taxon>
    </lineage>
</organism>
<feature type="signal peptide" evidence="1">
    <location>
        <begin position="1"/>
        <end position="18"/>
    </location>
</feature>
<dbReference type="PROSITE" id="PS51257">
    <property type="entry name" value="PROKAR_LIPOPROTEIN"/>
    <property type="match status" value="1"/>
</dbReference>
<feature type="chain" id="PRO_5017370150" description="Lipoprotein" evidence="1">
    <location>
        <begin position="19"/>
        <end position="128"/>
    </location>
</feature>
<evidence type="ECO:0000313" key="2">
    <source>
        <dbReference type="EMBL" id="SDN49373.1"/>
    </source>
</evidence>
<gene>
    <name evidence="2" type="ORF">SAMN05216193_103203</name>
</gene>
<evidence type="ECO:0000313" key="3">
    <source>
        <dbReference type="Proteomes" id="UP000242957"/>
    </source>
</evidence>
<dbReference type="RefSeq" id="WP_084311540.1">
    <property type="nucleotide sequence ID" value="NZ_FNIJ01000003.1"/>
</dbReference>
<name>A0A1H0BUU0_9PSED</name>